<sequence length="66" mass="7013">MANYCAAPNNIYITPGLFTTVAEYLSLCEADGGLSAFGEAMSVDVKWNDLKESQDHGINVDGGNRG</sequence>
<dbReference type="EMBL" id="JAZHXI010000024">
    <property type="protein sequence ID" value="KAL2059984.1"/>
    <property type="molecule type" value="Genomic_DNA"/>
</dbReference>
<comment type="caution">
    <text evidence="1">The sequence shown here is derived from an EMBL/GenBank/DDBJ whole genome shotgun (WGS) entry which is preliminary data.</text>
</comment>
<protein>
    <submittedName>
        <fullName evidence="1">Uncharacterized protein</fullName>
    </submittedName>
</protein>
<gene>
    <name evidence="1" type="ORF">VTL71DRAFT_9806</name>
</gene>
<evidence type="ECO:0000313" key="1">
    <source>
        <dbReference type="EMBL" id="KAL2059984.1"/>
    </source>
</evidence>
<accession>A0ABR4BQI1</accession>
<dbReference type="Proteomes" id="UP001595075">
    <property type="component" value="Unassembled WGS sequence"/>
</dbReference>
<evidence type="ECO:0000313" key="2">
    <source>
        <dbReference type="Proteomes" id="UP001595075"/>
    </source>
</evidence>
<proteinExistence type="predicted"/>
<keyword evidence="2" id="KW-1185">Reference proteome</keyword>
<name>A0ABR4BQI1_9HELO</name>
<reference evidence="1 2" key="1">
    <citation type="journal article" date="2024" name="Commun. Biol.">
        <title>Comparative genomic analysis of thermophilic fungi reveals convergent evolutionary adaptations and gene losses.</title>
        <authorList>
            <person name="Steindorff A.S."/>
            <person name="Aguilar-Pontes M.V."/>
            <person name="Robinson A.J."/>
            <person name="Andreopoulos B."/>
            <person name="LaButti K."/>
            <person name="Kuo A."/>
            <person name="Mondo S."/>
            <person name="Riley R."/>
            <person name="Otillar R."/>
            <person name="Haridas S."/>
            <person name="Lipzen A."/>
            <person name="Grimwood J."/>
            <person name="Schmutz J."/>
            <person name="Clum A."/>
            <person name="Reid I.D."/>
            <person name="Moisan M.C."/>
            <person name="Butler G."/>
            <person name="Nguyen T.T.M."/>
            <person name="Dewar K."/>
            <person name="Conant G."/>
            <person name="Drula E."/>
            <person name="Henrissat B."/>
            <person name="Hansel C."/>
            <person name="Singer S."/>
            <person name="Hutchinson M.I."/>
            <person name="de Vries R.P."/>
            <person name="Natvig D.O."/>
            <person name="Powell A.J."/>
            <person name="Tsang A."/>
            <person name="Grigoriev I.V."/>
        </authorList>
    </citation>
    <scope>NUCLEOTIDE SEQUENCE [LARGE SCALE GENOMIC DNA]</scope>
    <source>
        <strain evidence="1 2">CBS 494.80</strain>
    </source>
</reference>
<organism evidence="1 2">
    <name type="scientific">Oculimacula yallundae</name>
    <dbReference type="NCBI Taxonomy" id="86028"/>
    <lineage>
        <taxon>Eukaryota</taxon>
        <taxon>Fungi</taxon>
        <taxon>Dikarya</taxon>
        <taxon>Ascomycota</taxon>
        <taxon>Pezizomycotina</taxon>
        <taxon>Leotiomycetes</taxon>
        <taxon>Helotiales</taxon>
        <taxon>Ploettnerulaceae</taxon>
        <taxon>Oculimacula</taxon>
    </lineage>
</organism>